<dbReference type="SMART" id="SM00086">
    <property type="entry name" value="PAC"/>
    <property type="match status" value="1"/>
</dbReference>
<dbReference type="Pfam" id="PF13426">
    <property type="entry name" value="PAS_9"/>
    <property type="match status" value="1"/>
</dbReference>
<gene>
    <name evidence="8" type="ORF">CR152_28350</name>
</gene>
<dbReference type="PROSITE" id="PS50887">
    <property type="entry name" value="GGDEF"/>
    <property type="match status" value="1"/>
</dbReference>
<name>A0A2D2DSM5_9BURK</name>
<dbReference type="Gene3D" id="3.30.450.20">
    <property type="entry name" value="PAS domain"/>
    <property type="match status" value="1"/>
</dbReference>
<dbReference type="InterPro" id="IPR052155">
    <property type="entry name" value="Biofilm_reg_signaling"/>
</dbReference>
<dbReference type="GO" id="GO:0000160">
    <property type="term" value="P:phosphorelay signal transduction system"/>
    <property type="evidence" value="ECO:0007669"/>
    <property type="project" value="InterPro"/>
</dbReference>
<dbReference type="SMART" id="SM00448">
    <property type="entry name" value="REC"/>
    <property type="match status" value="2"/>
</dbReference>
<dbReference type="SMART" id="SM00267">
    <property type="entry name" value="GGDEF"/>
    <property type="match status" value="1"/>
</dbReference>
<feature type="domain" description="PAC" evidence="5">
    <location>
        <begin position="222"/>
        <end position="272"/>
    </location>
</feature>
<feature type="domain" description="PAS" evidence="4">
    <location>
        <begin position="148"/>
        <end position="193"/>
    </location>
</feature>
<dbReference type="FunFam" id="3.20.20.450:FF:000001">
    <property type="entry name" value="Cyclic di-GMP phosphodiesterase yahA"/>
    <property type="match status" value="1"/>
</dbReference>
<dbReference type="InterPro" id="IPR000160">
    <property type="entry name" value="GGDEF_dom"/>
</dbReference>
<dbReference type="PANTHER" id="PTHR44757">
    <property type="entry name" value="DIGUANYLATE CYCLASE DGCP"/>
    <property type="match status" value="1"/>
</dbReference>
<evidence type="ECO:0000256" key="2">
    <source>
        <dbReference type="PROSITE-ProRule" id="PRU00169"/>
    </source>
</evidence>
<dbReference type="Pfam" id="PF00072">
    <property type="entry name" value="Response_reg"/>
    <property type="match status" value="2"/>
</dbReference>
<dbReference type="RefSeq" id="WP_099880632.1">
    <property type="nucleotide sequence ID" value="NZ_CP024608.1"/>
</dbReference>
<dbReference type="SUPFAM" id="SSF141868">
    <property type="entry name" value="EAL domain-like"/>
    <property type="match status" value="1"/>
</dbReference>
<dbReference type="InterPro" id="IPR000700">
    <property type="entry name" value="PAS-assoc_C"/>
</dbReference>
<dbReference type="KEGG" id="mass:CR152_28350"/>
<dbReference type="SUPFAM" id="SSF52172">
    <property type="entry name" value="CheY-like"/>
    <property type="match status" value="2"/>
</dbReference>
<dbReference type="NCBIfam" id="TIGR00254">
    <property type="entry name" value="GGDEF"/>
    <property type="match status" value="1"/>
</dbReference>
<accession>A0A2D2DSM5</accession>
<feature type="domain" description="GGDEF" evidence="7">
    <location>
        <begin position="304"/>
        <end position="437"/>
    </location>
</feature>
<dbReference type="InterPro" id="IPR001610">
    <property type="entry name" value="PAC"/>
</dbReference>
<dbReference type="InterPro" id="IPR001789">
    <property type="entry name" value="Sig_transdc_resp-reg_receiver"/>
</dbReference>
<dbReference type="GO" id="GO:0071111">
    <property type="term" value="F:cyclic-guanylate-specific phosphodiesterase activity"/>
    <property type="evidence" value="ECO:0007669"/>
    <property type="project" value="UniProtKB-EC"/>
</dbReference>
<organism evidence="8 9">
    <name type="scientific">Massilia violaceinigra</name>
    <dbReference type="NCBI Taxonomy" id="2045208"/>
    <lineage>
        <taxon>Bacteria</taxon>
        <taxon>Pseudomonadati</taxon>
        <taxon>Pseudomonadota</taxon>
        <taxon>Betaproteobacteria</taxon>
        <taxon>Burkholderiales</taxon>
        <taxon>Oxalobacteraceae</taxon>
        <taxon>Telluria group</taxon>
        <taxon>Massilia</taxon>
    </lineage>
</organism>
<keyword evidence="2" id="KW-0597">Phosphoprotein</keyword>
<protein>
    <submittedName>
        <fullName evidence="8">Diguanylate cyclase</fullName>
    </submittedName>
</protein>
<feature type="modified residue" description="4-aspartylphosphate" evidence="2">
    <location>
        <position position="763"/>
    </location>
</feature>
<dbReference type="PROSITE" id="PS50883">
    <property type="entry name" value="EAL"/>
    <property type="match status" value="1"/>
</dbReference>
<comment type="catalytic activity">
    <reaction evidence="1">
        <text>3',3'-c-di-GMP + H2O = 5'-phosphoguanylyl(3'-&gt;5')guanosine + H(+)</text>
        <dbReference type="Rhea" id="RHEA:24902"/>
        <dbReference type="ChEBI" id="CHEBI:15377"/>
        <dbReference type="ChEBI" id="CHEBI:15378"/>
        <dbReference type="ChEBI" id="CHEBI:58754"/>
        <dbReference type="ChEBI" id="CHEBI:58805"/>
        <dbReference type="EC" id="3.1.4.52"/>
    </reaction>
    <physiologicalReaction direction="left-to-right" evidence="1">
        <dbReference type="Rhea" id="RHEA:24903"/>
    </physiologicalReaction>
</comment>
<dbReference type="CDD" id="cd17569">
    <property type="entry name" value="REC_HupR-like"/>
    <property type="match status" value="1"/>
</dbReference>
<dbReference type="SUPFAM" id="SSF55785">
    <property type="entry name" value="PYP-like sensor domain (PAS domain)"/>
    <property type="match status" value="1"/>
</dbReference>
<proteinExistence type="predicted"/>
<dbReference type="SMART" id="SM00052">
    <property type="entry name" value="EAL"/>
    <property type="match status" value="1"/>
</dbReference>
<dbReference type="FunFam" id="3.30.70.270:FF:000001">
    <property type="entry name" value="Diguanylate cyclase domain protein"/>
    <property type="match status" value="1"/>
</dbReference>
<dbReference type="InterPro" id="IPR001633">
    <property type="entry name" value="EAL_dom"/>
</dbReference>
<dbReference type="CDD" id="cd00130">
    <property type="entry name" value="PAS"/>
    <property type="match status" value="1"/>
</dbReference>
<dbReference type="EMBL" id="CP024608">
    <property type="protein sequence ID" value="ATQ77982.1"/>
    <property type="molecule type" value="Genomic_DNA"/>
</dbReference>
<evidence type="ECO:0000259" key="7">
    <source>
        <dbReference type="PROSITE" id="PS50887"/>
    </source>
</evidence>
<sequence length="836" mass="92792">MTLRAPTILIVDDEAQNRRLLAVLLQPEGYSTCGAASGEEALASVGESAPDLILLDITMPGMDGYRVASILKADPATANIPIIMVTAHMERTARLAGLDAGAEDFLTKPVDRAELWLRVRNLLRLKAYGDLQDHTARLESQVLARSVDLQRFRTAMDATADAIMLISRESMRFSEVNETACHLLGYSRADMLSMGPTELVKTSRAALECQYDALIVDGANRDQREMMMTCKDGSSVQVEVNSQALRSGNDWTIVVVMRDITERKQAEMRLTHLAHHDPLTGLPNRTLFYDTLQRTLALARSSGALVAVMFLDLDNFKNINDTLGHAIGDELLLQFSNRLMQCVRVRDTVGRLGGDEFALILIMQDGQQGAVVMAQKIRDVLRAPFILCGHEVTITASIGITVHPDDASDPDTLIKYADTAMYQAKHAGRDTYRFFTAQMNADVLARLTLETALRKAIENEEFVLHYQPKVHLNSGRVAGLEALLRWDRPGHGMVPPNAFISVLEETGMIVQVGSWVVAQACRQIGLWLRSPVAPIQVAVNVSGRQFAEGDLDGDIIKGLARHGIPAELLDLELTETSLMANTERTTEILHRLKQHGVRISIDDFGTGYSSLAYLRRFPIDKLKIDIAFIRDVTTSPDDAAIVLAIISMAHSLKLDVVAEGVETAAQLNYLRRHHCDQIQGYYFSRPLPADQVTDMLLQDQSLAPPDGADQPRKTLLIIDDDPFMLDILATLFDRDGYHILCARSAAEGFDMLALNEVQVILCDECMPAMSGTEFLDKVKELYPKTFRIVLSGNTDLESIMKAVNCGAIFRFYTKPWDNNLLRDHVRDAFRQFMAIA</sequence>
<dbReference type="InterPro" id="IPR000014">
    <property type="entry name" value="PAS"/>
</dbReference>
<feature type="domain" description="Response regulatory" evidence="3">
    <location>
        <begin position="714"/>
        <end position="829"/>
    </location>
</feature>
<evidence type="ECO:0000313" key="9">
    <source>
        <dbReference type="Proteomes" id="UP000229897"/>
    </source>
</evidence>
<evidence type="ECO:0000259" key="6">
    <source>
        <dbReference type="PROSITE" id="PS50883"/>
    </source>
</evidence>
<dbReference type="GO" id="GO:0071732">
    <property type="term" value="P:cellular response to nitric oxide"/>
    <property type="evidence" value="ECO:0007669"/>
    <property type="project" value="UniProtKB-ARBA"/>
</dbReference>
<dbReference type="OrthoDB" id="9813903at2"/>
<keyword evidence="9" id="KW-1185">Reference proteome</keyword>
<evidence type="ECO:0000259" key="5">
    <source>
        <dbReference type="PROSITE" id="PS50113"/>
    </source>
</evidence>
<dbReference type="Gene3D" id="3.40.50.2300">
    <property type="match status" value="2"/>
</dbReference>
<dbReference type="InterPro" id="IPR035919">
    <property type="entry name" value="EAL_sf"/>
</dbReference>
<evidence type="ECO:0000313" key="8">
    <source>
        <dbReference type="EMBL" id="ATQ77982.1"/>
    </source>
</evidence>
<dbReference type="Pfam" id="PF00990">
    <property type="entry name" value="GGDEF"/>
    <property type="match status" value="1"/>
</dbReference>
<feature type="domain" description="Response regulatory" evidence="3">
    <location>
        <begin position="7"/>
        <end position="123"/>
    </location>
</feature>
<evidence type="ECO:0000256" key="1">
    <source>
        <dbReference type="ARBA" id="ARBA00051114"/>
    </source>
</evidence>
<dbReference type="Pfam" id="PF00563">
    <property type="entry name" value="EAL"/>
    <property type="match status" value="1"/>
</dbReference>
<dbReference type="Proteomes" id="UP000229897">
    <property type="component" value="Chromosome"/>
</dbReference>
<dbReference type="PROSITE" id="PS50112">
    <property type="entry name" value="PAS"/>
    <property type="match status" value="1"/>
</dbReference>
<dbReference type="Gene3D" id="3.20.20.450">
    <property type="entry name" value="EAL domain"/>
    <property type="match status" value="1"/>
</dbReference>
<dbReference type="CDD" id="cd01948">
    <property type="entry name" value="EAL"/>
    <property type="match status" value="1"/>
</dbReference>
<dbReference type="InterPro" id="IPR035965">
    <property type="entry name" value="PAS-like_dom_sf"/>
</dbReference>
<dbReference type="PROSITE" id="PS50113">
    <property type="entry name" value="PAC"/>
    <property type="match status" value="1"/>
</dbReference>
<evidence type="ECO:0000259" key="4">
    <source>
        <dbReference type="PROSITE" id="PS50112"/>
    </source>
</evidence>
<feature type="domain" description="EAL" evidence="6">
    <location>
        <begin position="446"/>
        <end position="700"/>
    </location>
</feature>
<dbReference type="SMART" id="SM00091">
    <property type="entry name" value="PAS"/>
    <property type="match status" value="1"/>
</dbReference>
<dbReference type="SUPFAM" id="SSF55073">
    <property type="entry name" value="Nucleotide cyclase"/>
    <property type="match status" value="1"/>
</dbReference>
<dbReference type="NCBIfam" id="TIGR00229">
    <property type="entry name" value="sensory_box"/>
    <property type="match status" value="1"/>
</dbReference>
<dbReference type="InterPro" id="IPR029787">
    <property type="entry name" value="Nucleotide_cyclase"/>
</dbReference>
<dbReference type="PANTHER" id="PTHR44757:SF2">
    <property type="entry name" value="BIOFILM ARCHITECTURE MAINTENANCE PROTEIN MBAA"/>
    <property type="match status" value="1"/>
</dbReference>
<dbReference type="AlphaFoldDB" id="A0A2D2DSM5"/>
<evidence type="ECO:0000259" key="3">
    <source>
        <dbReference type="PROSITE" id="PS50110"/>
    </source>
</evidence>
<dbReference type="CDD" id="cd01949">
    <property type="entry name" value="GGDEF"/>
    <property type="match status" value="1"/>
</dbReference>
<dbReference type="InterPro" id="IPR043128">
    <property type="entry name" value="Rev_trsase/Diguanyl_cyclase"/>
</dbReference>
<reference evidence="8" key="1">
    <citation type="submission" date="2017-10" db="EMBL/GenBank/DDBJ databases">
        <title>Massilia psychrophilum sp. nov., a novel purple-pigmented bacterium isolated from Tianshan glacier, Xinjiang Municipality, China.</title>
        <authorList>
            <person name="Wang H."/>
        </authorList>
    </citation>
    <scope>NUCLEOTIDE SEQUENCE [LARGE SCALE GENOMIC DNA]</scope>
    <source>
        <strain evidence="8">B2</strain>
    </source>
</reference>
<dbReference type="InterPro" id="IPR011006">
    <property type="entry name" value="CheY-like_superfamily"/>
</dbReference>
<dbReference type="Gene3D" id="3.30.70.270">
    <property type="match status" value="1"/>
</dbReference>
<dbReference type="PROSITE" id="PS50110">
    <property type="entry name" value="RESPONSE_REGULATORY"/>
    <property type="match status" value="2"/>
</dbReference>
<feature type="modified residue" description="4-aspartylphosphate" evidence="2">
    <location>
        <position position="56"/>
    </location>
</feature>